<evidence type="ECO:0000256" key="1">
    <source>
        <dbReference type="SAM" id="MobiDB-lite"/>
    </source>
</evidence>
<proteinExistence type="predicted"/>
<sequence>MFSRYSSVVLALGGLVAAIPYDGPVATPVAKKFAADGWTPKPTSAPILELFRRQEDPSFCGYLNGDPENPIQCSIGSCMYNKAYSWFGCCTGTKVSDCDIQTACVESASYSRCLSDSSCANDQLATACLKSSRPYCVGLYTVITGETYGHFACGATDTTYEVVSTTSGASLGGLSSSRKSASLLTDESSSRSSRSRAQSSTTEDSSDSTTESSASESSSPPSFSFSFVDGTTTGSVNAASVTPNTTPTTTAASTGGAMRTAEVALGAVGGVAGLLFMFA</sequence>
<evidence type="ECO:0000256" key="2">
    <source>
        <dbReference type="SAM" id="SignalP"/>
    </source>
</evidence>
<comment type="caution">
    <text evidence="3">The sequence shown here is derived from an EMBL/GenBank/DDBJ whole genome shotgun (WGS) entry which is preliminary data.</text>
</comment>
<feature type="compositionally biased region" description="Low complexity" evidence="1">
    <location>
        <begin position="237"/>
        <end position="255"/>
    </location>
</feature>
<gene>
    <name evidence="3" type="ORF">BCR34DRAFT_614393</name>
</gene>
<dbReference type="OrthoDB" id="5347452at2759"/>
<keyword evidence="4" id="KW-1185">Reference proteome</keyword>
<evidence type="ECO:0000313" key="4">
    <source>
        <dbReference type="Proteomes" id="UP000193144"/>
    </source>
</evidence>
<feature type="region of interest" description="Disordered" evidence="1">
    <location>
        <begin position="182"/>
        <end position="223"/>
    </location>
</feature>
<dbReference type="Proteomes" id="UP000193144">
    <property type="component" value="Unassembled WGS sequence"/>
</dbReference>
<accession>A0A1Y1ZNL6</accession>
<evidence type="ECO:0000313" key="3">
    <source>
        <dbReference type="EMBL" id="ORY11842.1"/>
    </source>
</evidence>
<dbReference type="STRING" id="1231657.A0A1Y1ZNL6"/>
<organism evidence="3 4">
    <name type="scientific">Clohesyomyces aquaticus</name>
    <dbReference type="NCBI Taxonomy" id="1231657"/>
    <lineage>
        <taxon>Eukaryota</taxon>
        <taxon>Fungi</taxon>
        <taxon>Dikarya</taxon>
        <taxon>Ascomycota</taxon>
        <taxon>Pezizomycotina</taxon>
        <taxon>Dothideomycetes</taxon>
        <taxon>Pleosporomycetidae</taxon>
        <taxon>Pleosporales</taxon>
        <taxon>Lindgomycetaceae</taxon>
        <taxon>Clohesyomyces</taxon>
    </lineage>
</organism>
<reference evidence="3 4" key="1">
    <citation type="submission" date="2016-07" db="EMBL/GenBank/DDBJ databases">
        <title>Pervasive Adenine N6-methylation of Active Genes in Fungi.</title>
        <authorList>
            <consortium name="DOE Joint Genome Institute"/>
            <person name="Mondo S.J."/>
            <person name="Dannebaum R.O."/>
            <person name="Kuo R.C."/>
            <person name="Labutti K."/>
            <person name="Haridas S."/>
            <person name="Kuo A."/>
            <person name="Salamov A."/>
            <person name="Ahrendt S.R."/>
            <person name="Lipzen A."/>
            <person name="Sullivan W."/>
            <person name="Andreopoulos W.B."/>
            <person name="Clum A."/>
            <person name="Lindquist E."/>
            <person name="Daum C."/>
            <person name="Ramamoorthy G.K."/>
            <person name="Gryganskyi A."/>
            <person name="Culley D."/>
            <person name="Magnuson J.K."/>
            <person name="James T.Y."/>
            <person name="O'Malley M.A."/>
            <person name="Stajich J.E."/>
            <person name="Spatafora J.W."/>
            <person name="Visel A."/>
            <person name="Grigoriev I.V."/>
        </authorList>
    </citation>
    <scope>NUCLEOTIDE SEQUENCE [LARGE SCALE GENOMIC DNA]</scope>
    <source>
        <strain evidence="3 4">CBS 115471</strain>
    </source>
</reference>
<keyword evidence="2" id="KW-0732">Signal</keyword>
<dbReference type="AlphaFoldDB" id="A0A1Y1ZNL6"/>
<dbReference type="EMBL" id="MCFA01000057">
    <property type="protein sequence ID" value="ORY11842.1"/>
    <property type="molecule type" value="Genomic_DNA"/>
</dbReference>
<evidence type="ECO:0008006" key="5">
    <source>
        <dbReference type="Google" id="ProtNLM"/>
    </source>
</evidence>
<feature type="region of interest" description="Disordered" evidence="1">
    <location>
        <begin position="236"/>
        <end position="255"/>
    </location>
</feature>
<name>A0A1Y1ZNL6_9PLEO</name>
<feature type="chain" id="PRO_5013231574" description="Extracellular membrane protein CFEM domain-containing protein" evidence="2">
    <location>
        <begin position="19"/>
        <end position="279"/>
    </location>
</feature>
<protein>
    <recommendedName>
        <fullName evidence="5">Extracellular membrane protein CFEM domain-containing protein</fullName>
    </recommendedName>
</protein>
<feature type="signal peptide" evidence="2">
    <location>
        <begin position="1"/>
        <end position="18"/>
    </location>
</feature>